<keyword evidence="9" id="KW-0675">Receptor</keyword>
<dbReference type="Pfam" id="PF07715">
    <property type="entry name" value="Plug"/>
    <property type="match status" value="1"/>
</dbReference>
<accession>A0A5B8LH89</accession>
<dbReference type="InterPro" id="IPR037066">
    <property type="entry name" value="Plug_dom_sf"/>
</dbReference>
<dbReference type="PANTHER" id="PTHR40980:SF3">
    <property type="entry name" value="TONB-DEPENDENT RECEPTOR-LIKE BETA-BARREL DOMAIN-CONTAINING PROTEIN"/>
    <property type="match status" value="1"/>
</dbReference>
<dbReference type="NCBIfam" id="TIGR01782">
    <property type="entry name" value="TonB-Xanth-Caul"/>
    <property type="match status" value="1"/>
</dbReference>
<dbReference type="EMBL" id="CP042306">
    <property type="protein sequence ID" value="QDZ07145.1"/>
    <property type="molecule type" value="Genomic_DNA"/>
</dbReference>
<evidence type="ECO:0000259" key="8">
    <source>
        <dbReference type="Pfam" id="PF14905"/>
    </source>
</evidence>
<evidence type="ECO:0000256" key="4">
    <source>
        <dbReference type="ARBA" id="ARBA00023136"/>
    </source>
</evidence>
<sequence>MTGFRNNRRNGLALHVSALALAGALATVASPALAQDAPAPAPADQATDDTGPDIVVSGFRAALASATAKKKNSEQVVESVSAEDIGKLPDNGIGESIARLPGISSQRNAGRANIISIRGFGPDFSTTTLNGRQQTTTNDSRAVEFDQYPSEILAGVDVYKTAAADKTSGGLVGTIDLRTMRPLEVGKRIIAVGVRGTYVDQKLDPNSSDKGFRAFATYVDTFADGNAGIALSAAYTDEPYQTRDFNAWGFGGYPGGAQGMNGIKTWVETDKLKRFGINGTFQARAGNNVTITMDAFYSRFTDKIDQRGFEMPFNCGGGCGHDAISNVTASNGLVTSATIAGTPIIENYANDRKADQYSLAGNLAWKNDGWSAMIDASWSRTDRTDDSLQTTAGLGRALPAATAVVSYTATPKGPQFTSNYNGASSALVLTDVEGWSGSPVQAGYDNFRRTSDDLFEARAEIEREIGGFVKSIKAGADFTKRTKTLSAQEGYLSPPGGANTAAIPSNLRLEPVTLDRGLGPLVSFDPRALVPAGVLVYTANTFGASKGYNIGEDVWTPYAMATLDADLGSSKLTGNIGVQGVYTRVTSSGQAFPTVKDDYWMVLPSLNLNLRTASDFVIRFAASKEMMRPRLPDLNNVISYGIDRTRSPIVFSGSGGNPTLRPYRATAFDLNFEKYFGSKGYLAIQLFYKNIDNYIANGFTANFDYSGFPPVPGNPQPATPIGILFANVNTKGGHMDGVEVAGTLPFDVFSNALSGFGLTGGAGYTETKVKDFNGNPSVIPGYSKWVASATLFFEKYGFSLRGSMRYRSSYLGDFSLYSGGLDRQTVLGETIYDAQIGYDFSSGSLKGLSLYVSGQNLTDTRSATLGIVTQPLSYLKYQSYGRRIVAGATFKF</sequence>
<evidence type="ECO:0000313" key="9">
    <source>
        <dbReference type="EMBL" id="QDZ07145.1"/>
    </source>
</evidence>
<dbReference type="Proteomes" id="UP000315673">
    <property type="component" value="Chromosome"/>
</dbReference>
<dbReference type="Pfam" id="PF14905">
    <property type="entry name" value="OMP_b-brl_3"/>
    <property type="match status" value="1"/>
</dbReference>
<keyword evidence="10" id="KW-1185">Reference proteome</keyword>
<feature type="signal peptide" evidence="6">
    <location>
        <begin position="1"/>
        <end position="34"/>
    </location>
</feature>
<keyword evidence="2 6" id="KW-0732">Signal</keyword>
<evidence type="ECO:0000256" key="2">
    <source>
        <dbReference type="ARBA" id="ARBA00022729"/>
    </source>
</evidence>
<dbReference type="AlphaFoldDB" id="A0A5B8LH89"/>
<dbReference type="InterPro" id="IPR012910">
    <property type="entry name" value="Plug_dom"/>
</dbReference>
<dbReference type="GO" id="GO:0009279">
    <property type="term" value="C:cell outer membrane"/>
    <property type="evidence" value="ECO:0007669"/>
    <property type="project" value="UniProtKB-SubCell"/>
</dbReference>
<proteinExistence type="predicted"/>
<dbReference type="PANTHER" id="PTHR40980">
    <property type="entry name" value="PLUG DOMAIN-CONTAINING PROTEIN"/>
    <property type="match status" value="1"/>
</dbReference>
<evidence type="ECO:0000313" key="10">
    <source>
        <dbReference type="Proteomes" id="UP000315673"/>
    </source>
</evidence>
<feature type="domain" description="TonB-dependent receptor plug" evidence="7">
    <location>
        <begin position="70"/>
        <end position="173"/>
    </location>
</feature>
<dbReference type="InterPro" id="IPR010104">
    <property type="entry name" value="TonB_rcpt_bac"/>
</dbReference>
<dbReference type="SUPFAM" id="SSF56935">
    <property type="entry name" value="Porins"/>
    <property type="match status" value="1"/>
</dbReference>
<keyword evidence="5" id="KW-0998">Cell outer membrane</keyword>
<evidence type="ECO:0000259" key="7">
    <source>
        <dbReference type="Pfam" id="PF07715"/>
    </source>
</evidence>
<dbReference type="Gene3D" id="2.40.170.20">
    <property type="entry name" value="TonB-dependent receptor, beta-barrel domain"/>
    <property type="match status" value="1"/>
</dbReference>
<dbReference type="RefSeq" id="WP_146570275.1">
    <property type="nucleotide sequence ID" value="NZ_CP042306.1"/>
</dbReference>
<dbReference type="InterPro" id="IPR036942">
    <property type="entry name" value="Beta-barrel_TonB_sf"/>
</dbReference>
<dbReference type="OrthoDB" id="5476657at2"/>
<dbReference type="InterPro" id="IPR041700">
    <property type="entry name" value="OMP_b-brl_3"/>
</dbReference>
<dbReference type="CDD" id="cd01347">
    <property type="entry name" value="ligand_gated_channel"/>
    <property type="match status" value="1"/>
</dbReference>
<name>A0A5B8LH89_9SPHN</name>
<feature type="domain" description="Outer membrane protein beta-barrel" evidence="8">
    <location>
        <begin position="570"/>
        <end position="701"/>
    </location>
</feature>
<dbReference type="InterPro" id="IPR010917">
    <property type="entry name" value="TonB_rcpt_CS"/>
</dbReference>
<keyword evidence="4" id="KW-0472">Membrane</keyword>
<evidence type="ECO:0000256" key="6">
    <source>
        <dbReference type="SAM" id="SignalP"/>
    </source>
</evidence>
<dbReference type="KEGG" id="spai:FPZ24_06345"/>
<gene>
    <name evidence="9" type="ORF">FPZ24_06345</name>
</gene>
<keyword evidence="3" id="KW-0798">TonB box</keyword>
<protein>
    <submittedName>
        <fullName evidence="9">TonB-dependent receptor</fullName>
    </submittedName>
</protein>
<feature type="chain" id="PRO_5023148650" evidence="6">
    <location>
        <begin position="35"/>
        <end position="892"/>
    </location>
</feature>
<dbReference type="Gene3D" id="2.170.130.10">
    <property type="entry name" value="TonB-dependent receptor, plug domain"/>
    <property type="match status" value="1"/>
</dbReference>
<evidence type="ECO:0000256" key="3">
    <source>
        <dbReference type="ARBA" id="ARBA00023077"/>
    </source>
</evidence>
<dbReference type="PROSITE" id="PS01156">
    <property type="entry name" value="TONB_DEPENDENT_REC_2"/>
    <property type="match status" value="1"/>
</dbReference>
<evidence type="ECO:0000256" key="1">
    <source>
        <dbReference type="ARBA" id="ARBA00004442"/>
    </source>
</evidence>
<comment type="subcellular location">
    <subcellularLocation>
        <location evidence="1">Cell outer membrane</location>
    </subcellularLocation>
</comment>
<reference evidence="9 10" key="1">
    <citation type="submission" date="2019-07" db="EMBL/GenBank/DDBJ databases">
        <title>Full genome sequence of Sphingomonas sp. 4R-6-7(HKS19).</title>
        <authorList>
            <person name="Im W.-T."/>
        </authorList>
    </citation>
    <scope>NUCLEOTIDE SEQUENCE [LARGE SCALE GENOMIC DNA]</scope>
    <source>
        <strain evidence="9 10">HKS19</strain>
    </source>
</reference>
<evidence type="ECO:0000256" key="5">
    <source>
        <dbReference type="ARBA" id="ARBA00023237"/>
    </source>
</evidence>
<organism evidence="9 10">
    <name type="scientific">Sphingomonas panacisoli</name>
    <dbReference type="NCBI Taxonomy" id="1813879"/>
    <lineage>
        <taxon>Bacteria</taxon>
        <taxon>Pseudomonadati</taxon>
        <taxon>Pseudomonadota</taxon>
        <taxon>Alphaproteobacteria</taxon>
        <taxon>Sphingomonadales</taxon>
        <taxon>Sphingomonadaceae</taxon>
        <taxon>Sphingomonas</taxon>
    </lineage>
</organism>